<accession>A0A9N8HPZ3</accession>
<dbReference type="AlphaFoldDB" id="A0A9N8HPZ3"/>
<dbReference type="OrthoDB" id="49534at2759"/>
<evidence type="ECO:0000313" key="4">
    <source>
        <dbReference type="Proteomes" id="UP001153069"/>
    </source>
</evidence>
<evidence type="ECO:0000256" key="1">
    <source>
        <dbReference type="SAM" id="MobiDB-lite"/>
    </source>
</evidence>
<proteinExistence type="predicted"/>
<feature type="compositionally biased region" description="Acidic residues" evidence="1">
    <location>
        <begin position="325"/>
        <end position="334"/>
    </location>
</feature>
<feature type="compositionally biased region" description="Low complexity" evidence="1">
    <location>
        <begin position="200"/>
        <end position="210"/>
    </location>
</feature>
<feature type="compositionally biased region" description="Low complexity" evidence="1">
    <location>
        <begin position="270"/>
        <end position="282"/>
    </location>
</feature>
<feature type="compositionally biased region" description="Low complexity" evidence="1">
    <location>
        <begin position="219"/>
        <end position="228"/>
    </location>
</feature>
<feature type="compositionally biased region" description="Polar residues" evidence="1">
    <location>
        <begin position="20"/>
        <end position="53"/>
    </location>
</feature>
<reference evidence="3" key="1">
    <citation type="submission" date="2020-06" db="EMBL/GenBank/DDBJ databases">
        <authorList>
            <consortium name="Plant Systems Biology data submission"/>
        </authorList>
    </citation>
    <scope>NUCLEOTIDE SEQUENCE</scope>
    <source>
        <strain evidence="3">D6</strain>
    </source>
</reference>
<comment type="caution">
    <text evidence="3">The sequence shown here is derived from an EMBL/GenBank/DDBJ whole genome shotgun (WGS) entry which is preliminary data.</text>
</comment>
<gene>
    <name evidence="3" type="ORF">SEMRO_1142_G245830.1</name>
</gene>
<organism evidence="3 4">
    <name type="scientific">Seminavis robusta</name>
    <dbReference type="NCBI Taxonomy" id="568900"/>
    <lineage>
        <taxon>Eukaryota</taxon>
        <taxon>Sar</taxon>
        <taxon>Stramenopiles</taxon>
        <taxon>Ochrophyta</taxon>
        <taxon>Bacillariophyta</taxon>
        <taxon>Bacillariophyceae</taxon>
        <taxon>Bacillariophycidae</taxon>
        <taxon>Naviculales</taxon>
        <taxon>Naviculaceae</taxon>
        <taxon>Seminavis</taxon>
    </lineage>
</organism>
<keyword evidence="2" id="KW-0472">Membrane</keyword>
<keyword evidence="4" id="KW-1185">Reference proteome</keyword>
<dbReference type="Proteomes" id="UP001153069">
    <property type="component" value="Unassembled WGS sequence"/>
</dbReference>
<dbReference type="EMBL" id="CAICTM010001140">
    <property type="protein sequence ID" value="CAB9520872.1"/>
    <property type="molecule type" value="Genomic_DNA"/>
</dbReference>
<feature type="region of interest" description="Disordered" evidence="1">
    <location>
        <begin position="127"/>
        <end position="161"/>
    </location>
</feature>
<keyword evidence="2" id="KW-0812">Transmembrane</keyword>
<feature type="transmembrane region" description="Helical" evidence="2">
    <location>
        <begin position="359"/>
        <end position="377"/>
    </location>
</feature>
<feature type="compositionally biased region" description="Polar residues" evidence="1">
    <location>
        <begin position="138"/>
        <end position="149"/>
    </location>
</feature>
<sequence length="440" mass="48788">MEAPGRVFRLQEEGNRSPVIGSSDQSTTAGTNDGRQPLKSLQTPTTMSSSTALGSMEGGRTKQSPAGATHWYHHWANSLPQFHDDVKPTDLNPGSTVASFELEDTTASSGGTSWTLRVPWLRNKRHKNKQLRMDDENSSIQTIPSSSIRNKPGAYGTTEDNNNSPYYGGLMKAASPTFVSVDSGNIEALESVEGDGLYRTTPPSSTTQPSRVLHEQRQPQRQQQPKQPFKQKRKQPNKRNMQQRQPFASNMDQNLLLPQQNTTSPPPAAPVTAPTGTTTGTSENRQYVLLQQKPEPKNHNKVFRNRSWISTSSRESNSRGRPDEDSLADFDEGEWTPQDSSYGAAIPVCGWVPKRLRQFIEATLISFAVFVLVYIVVTTSISISEAKDAGREVYNDTSSGSKVYDNGLEFDDDWYVEYSQYPNEDDDYFYDGDNNGNGGG</sequence>
<protein>
    <submittedName>
        <fullName evidence="3">Uncharacterized protein</fullName>
    </submittedName>
</protein>
<evidence type="ECO:0000256" key="2">
    <source>
        <dbReference type="SAM" id="Phobius"/>
    </source>
</evidence>
<name>A0A9N8HPZ3_9STRA</name>
<feature type="region of interest" description="Disordered" evidence="1">
    <location>
        <begin position="193"/>
        <end position="243"/>
    </location>
</feature>
<feature type="region of interest" description="Disordered" evidence="1">
    <location>
        <begin position="1"/>
        <end position="66"/>
    </location>
</feature>
<keyword evidence="2" id="KW-1133">Transmembrane helix</keyword>
<evidence type="ECO:0000313" key="3">
    <source>
        <dbReference type="EMBL" id="CAB9520872.1"/>
    </source>
</evidence>
<feature type="region of interest" description="Disordered" evidence="1">
    <location>
        <begin position="257"/>
        <end position="338"/>
    </location>
</feature>